<evidence type="ECO:0000256" key="1">
    <source>
        <dbReference type="ARBA" id="ARBA00004370"/>
    </source>
</evidence>
<protein>
    <submittedName>
        <fullName evidence="10">Adenylate/guanylate cyclase domain-containing protein</fullName>
    </submittedName>
</protein>
<evidence type="ECO:0000313" key="10">
    <source>
        <dbReference type="EMBL" id="OJJ25205.1"/>
    </source>
</evidence>
<dbReference type="EMBL" id="MLAW01000020">
    <property type="protein sequence ID" value="OJJ25205.1"/>
    <property type="molecule type" value="Genomic_DNA"/>
</dbReference>
<feature type="transmembrane region" description="Helical" evidence="8">
    <location>
        <begin position="20"/>
        <end position="40"/>
    </location>
</feature>
<name>A0A1L9QR74_9CYAN</name>
<comment type="caution">
    <text evidence="10">The sequence shown here is derived from an EMBL/GenBank/DDBJ whole genome shotgun (WGS) entry which is preliminary data.</text>
</comment>
<keyword evidence="4 8" id="KW-1133">Transmembrane helix</keyword>
<dbReference type="STRING" id="1925591.BI308_12725"/>
<gene>
    <name evidence="10" type="ORF">BI308_12725</name>
</gene>
<dbReference type="SMART" id="SM00044">
    <property type="entry name" value="CYCc"/>
    <property type="match status" value="1"/>
</dbReference>
<organism evidence="10 11">
    <name type="scientific">Roseofilum reptotaenium AO1-A</name>
    <dbReference type="NCBI Taxonomy" id="1925591"/>
    <lineage>
        <taxon>Bacteria</taxon>
        <taxon>Bacillati</taxon>
        <taxon>Cyanobacteriota</taxon>
        <taxon>Cyanophyceae</taxon>
        <taxon>Desertifilales</taxon>
        <taxon>Desertifilaceae</taxon>
        <taxon>Roseofilum</taxon>
    </lineage>
</organism>
<dbReference type="GO" id="GO:0035556">
    <property type="term" value="P:intracellular signal transduction"/>
    <property type="evidence" value="ECO:0007669"/>
    <property type="project" value="InterPro"/>
</dbReference>
<keyword evidence="5 8" id="KW-0472">Membrane</keyword>
<dbReference type="InterPro" id="IPR018297">
    <property type="entry name" value="A/G_cyclase_CS"/>
</dbReference>
<comment type="similarity">
    <text evidence="7">Belongs to the adenylyl cyclase class-4/guanylyl cyclase family.</text>
</comment>
<feature type="transmembrane region" description="Helical" evidence="8">
    <location>
        <begin position="167"/>
        <end position="195"/>
    </location>
</feature>
<dbReference type="Gene3D" id="3.30.70.1230">
    <property type="entry name" value="Nucleotide cyclase"/>
    <property type="match status" value="1"/>
</dbReference>
<dbReference type="AlphaFoldDB" id="A0A1L9QR74"/>
<dbReference type="PANTHER" id="PTHR11920">
    <property type="entry name" value="GUANYLYL CYCLASE"/>
    <property type="match status" value="1"/>
</dbReference>
<accession>A0A1L9QR74</accession>
<evidence type="ECO:0000256" key="3">
    <source>
        <dbReference type="ARBA" id="ARBA00022741"/>
    </source>
</evidence>
<evidence type="ECO:0000256" key="2">
    <source>
        <dbReference type="ARBA" id="ARBA00022692"/>
    </source>
</evidence>
<dbReference type="PROSITE" id="PS50125">
    <property type="entry name" value="GUANYLATE_CYCLASE_2"/>
    <property type="match status" value="1"/>
</dbReference>
<keyword evidence="3" id="KW-0547">Nucleotide-binding</keyword>
<dbReference type="GO" id="GO:0004016">
    <property type="term" value="F:adenylate cyclase activity"/>
    <property type="evidence" value="ECO:0007669"/>
    <property type="project" value="UniProtKB-ARBA"/>
</dbReference>
<evidence type="ECO:0000256" key="5">
    <source>
        <dbReference type="ARBA" id="ARBA00023136"/>
    </source>
</evidence>
<reference evidence="10" key="1">
    <citation type="submission" date="2016-10" db="EMBL/GenBank/DDBJ databases">
        <title>CRISPR-Cas defence system in Roseofilum reptotaenium: evidence of a bacteriophage-cyanobacterium arms race in the coral black band disease.</title>
        <authorList>
            <person name="Buerger P."/>
            <person name="Wood-Charlson E.M."/>
            <person name="Weynberg K.D."/>
            <person name="Willis B."/>
            <person name="Van Oppen M.J."/>
        </authorList>
    </citation>
    <scope>NUCLEOTIDE SEQUENCE [LARGE SCALE GENOMIC DNA]</scope>
    <source>
        <strain evidence="10">AO1-A</strain>
    </source>
</reference>
<dbReference type="InterPro" id="IPR029787">
    <property type="entry name" value="Nucleotide_cyclase"/>
</dbReference>
<dbReference type="GO" id="GO:0009190">
    <property type="term" value="P:cyclic nucleotide biosynthetic process"/>
    <property type="evidence" value="ECO:0007669"/>
    <property type="project" value="InterPro"/>
</dbReference>
<evidence type="ECO:0000259" key="9">
    <source>
        <dbReference type="PROSITE" id="PS50125"/>
    </source>
</evidence>
<keyword evidence="2 8" id="KW-0812">Transmembrane</keyword>
<comment type="subcellular location">
    <subcellularLocation>
        <location evidence="1">Membrane</location>
    </subcellularLocation>
</comment>
<proteinExistence type="inferred from homology"/>
<evidence type="ECO:0000313" key="11">
    <source>
        <dbReference type="Proteomes" id="UP000183940"/>
    </source>
</evidence>
<dbReference type="Proteomes" id="UP000183940">
    <property type="component" value="Unassembled WGS sequence"/>
</dbReference>
<dbReference type="PANTHER" id="PTHR11920:SF335">
    <property type="entry name" value="GUANYLATE CYCLASE"/>
    <property type="match status" value="1"/>
</dbReference>
<dbReference type="FunFam" id="3.30.70.1230:FF:000036">
    <property type="entry name" value="Adenylate/guanylate cyclase catalytic domain protein"/>
    <property type="match status" value="1"/>
</dbReference>
<evidence type="ECO:0000256" key="7">
    <source>
        <dbReference type="RuleBase" id="RU000405"/>
    </source>
</evidence>
<evidence type="ECO:0000256" key="4">
    <source>
        <dbReference type="ARBA" id="ARBA00022989"/>
    </source>
</evidence>
<dbReference type="GO" id="GO:0000166">
    <property type="term" value="F:nucleotide binding"/>
    <property type="evidence" value="ECO:0007669"/>
    <property type="project" value="UniProtKB-KW"/>
</dbReference>
<feature type="domain" description="Guanylate cyclase" evidence="9">
    <location>
        <begin position="284"/>
        <end position="411"/>
    </location>
</feature>
<dbReference type="InterPro" id="IPR050401">
    <property type="entry name" value="Cyclic_nucleotide_synthase"/>
</dbReference>
<dbReference type="GO" id="GO:0016020">
    <property type="term" value="C:membrane"/>
    <property type="evidence" value="ECO:0007669"/>
    <property type="project" value="UniProtKB-SubCell"/>
</dbReference>
<evidence type="ECO:0000256" key="6">
    <source>
        <dbReference type="ARBA" id="ARBA00023239"/>
    </source>
</evidence>
<dbReference type="PROSITE" id="PS00452">
    <property type="entry name" value="GUANYLATE_CYCLASE_1"/>
    <property type="match status" value="1"/>
</dbReference>
<dbReference type="SUPFAM" id="SSF55073">
    <property type="entry name" value="Nucleotide cyclase"/>
    <property type="match status" value="1"/>
</dbReference>
<dbReference type="Pfam" id="PF00211">
    <property type="entry name" value="Guanylate_cyc"/>
    <property type="match status" value="1"/>
</dbReference>
<evidence type="ECO:0000256" key="8">
    <source>
        <dbReference type="SAM" id="Phobius"/>
    </source>
</evidence>
<keyword evidence="6 7" id="KW-0456">Lyase</keyword>
<dbReference type="CDD" id="cd07302">
    <property type="entry name" value="CHD"/>
    <property type="match status" value="1"/>
</dbReference>
<dbReference type="InterPro" id="IPR001054">
    <property type="entry name" value="A/G_cyclase"/>
</dbReference>
<keyword evidence="11" id="KW-1185">Reference proteome</keyword>
<sequence>MSIQFSTLVNLLSAQLSRKIAGWVFVSLMAIEGLILIPSYSRQEQQELMQLEEVSSAVIDSIVRLSSLGMDNDPEFYQKLKTITEDSIIVGVTIYDRTGKAISEFGESPEISFKQTQQADIVRDRNWNGLRYDVAWSGDYLGIEYTLVARHNAERIQPLLNAYKWRILGLVIIIAIVVTSSTLLVLGITVIIPILRLRDDLIAAGEALSNPDHHPVNLQFYSFSSSQRSDELGAVMQAFHQMFVRVYQEQEKSERLLLNILPQAIASELRNGHSTIANGFAEVTILFADLVGFTQLAERFSPSELVGFLNQIFSQFDALTQKYHLEKIKTIGDAYMVAGGIPIERSDHAEAIANMALEMQEAIKQFNHQSQEQFKIRIGINTGPVVAGVIGTKKFSYDLWGDAVNTASRMESHGLPGMIQVSQSTYEKLQGKYQFQERGKIPIKGKGQLKTYFLIGKLQSKGLP</sequence>